<evidence type="ECO:0000256" key="2">
    <source>
        <dbReference type="ARBA" id="ARBA00023125"/>
    </source>
</evidence>
<keyword evidence="3" id="KW-0804">Transcription</keyword>
<keyword evidence="1" id="KW-0805">Transcription regulation</keyword>
<feature type="domain" description="HTH gntR-type" evidence="4">
    <location>
        <begin position="19"/>
        <end position="86"/>
    </location>
</feature>
<dbReference type="InterPro" id="IPR036390">
    <property type="entry name" value="WH_DNA-bd_sf"/>
</dbReference>
<dbReference type="PANTHER" id="PTHR38445">
    <property type="entry name" value="HTH-TYPE TRANSCRIPTIONAL REPRESSOR YTRA"/>
    <property type="match status" value="1"/>
</dbReference>
<protein>
    <submittedName>
        <fullName evidence="5">GntR family transcriptional regulator</fullName>
    </submittedName>
</protein>
<evidence type="ECO:0000256" key="3">
    <source>
        <dbReference type="ARBA" id="ARBA00023163"/>
    </source>
</evidence>
<dbReference type="SUPFAM" id="SSF46785">
    <property type="entry name" value="Winged helix' DNA-binding domain"/>
    <property type="match status" value="1"/>
</dbReference>
<gene>
    <name evidence="5" type="ORF">GYM71_05170</name>
</gene>
<dbReference type="InterPro" id="IPR000524">
    <property type="entry name" value="Tscrpt_reg_HTH_GntR"/>
</dbReference>
<dbReference type="PROSITE" id="PS50949">
    <property type="entry name" value="HTH_GNTR"/>
    <property type="match status" value="1"/>
</dbReference>
<keyword evidence="6" id="KW-1185">Reference proteome</keyword>
<evidence type="ECO:0000256" key="1">
    <source>
        <dbReference type="ARBA" id="ARBA00023015"/>
    </source>
</evidence>
<dbReference type="Gene3D" id="1.10.10.10">
    <property type="entry name" value="Winged helix-like DNA-binding domain superfamily/Winged helix DNA-binding domain"/>
    <property type="match status" value="1"/>
</dbReference>
<dbReference type="PANTHER" id="PTHR38445:SF6">
    <property type="entry name" value="GNTR-FAMILY TRANSCRIPTIONAL REGULATOR"/>
    <property type="match status" value="1"/>
</dbReference>
<accession>A0ABX8W5I4</accession>
<reference evidence="5 6" key="1">
    <citation type="submission" date="2020-01" db="EMBL/GenBank/DDBJ databases">
        <title>Vast differences in strain-level diversity in the gut microbiota of two closely related honey bee species.</title>
        <authorList>
            <person name="Ellegaard K.M."/>
            <person name="Suenami S."/>
            <person name="Miyazaki R."/>
            <person name="Engel P."/>
        </authorList>
    </citation>
    <scope>NUCLEOTIDE SEQUENCE [LARGE SCALE GENOMIC DNA]</scope>
    <source>
        <strain evidence="5 6">ESL0416</strain>
    </source>
</reference>
<dbReference type="EMBL" id="CP048268">
    <property type="protein sequence ID" value="QYN52839.1"/>
    <property type="molecule type" value="Genomic_DNA"/>
</dbReference>
<dbReference type="Proteomes" id="UP000826550">
    <property type="component" value="Chromosome"/>
</dbReference>
<evidence type="ECO:0000259" key="4">
    <source>
        <dbReference type="PROSITE" id="PS50949"/>
    </source>
</evidence>
<sequence length="131" mass="15122">MSISLHDKKVRKFRLVDDWPLYLQVKQYIEWQIYYGKLAAGQKLPGSRNLAAELTVNSHIVQRVLTELLHEQILVNKADDYFVTDNNERISELKQDLLNNAVKDFIGGLNKQGVDNNQINSAFRRILKLGV</sequence>
<proteinExistence type="predicted"/>
<dbReference type="InterPro" id="IPR036388">
    <property type="entry name" value="WH-like_DNA-bd_sf"/>
</dbReference>
<evidence type="ECO:0000313" key="6">
    <source>
        <dbReference type="Proteomes" id="UP000826550"/>
    </source>
</evidence>
<dbReference type="RefSeq" id="WP_220219684.1">
    <property type="nucleotide sequence ID" value="NZ_CP048268.1"/>
</dbReference>
<evidence type="ECO:0000313" key="5">
    <source>
        <dbReference type="EMBL" id="QYN52839.1"/>
    </source>
</evidence>
<name>A0ABX8W5I4_9LACO</name>
<dbReference type="Pfam" id="PF00392">
    <property type="entry name" value="GntR"/>
    <property type="match status" value="1"/>
</dbReference>
<keyword evidence="2" id="KW-0238">DNA-binding</keyword>
<organism evidence="5 6">
    <name type="scientific">Lactobacillus panisapium</name>
    <dbReference type="NCBI Taxonomy" id="2012495"/>
    <lineage>
        <taxon>Bacteria</taxon>
        <taxon>Bacillati</taxon>
        <taxon>Bacillota</taxon>
        <taxon>Bacilli</taxon>
        <taxon>Lactobacillales</taxon>
        <taxon>Lactobacillaceae</taxon>
        <taxon>Lactobacillus</taxon>
    </lineage>
</organism>